<dbReference type="EMBL" id="LN890987">
    <property type="protein sequence ID" value="CUS12650.1"/>
    <property type="molecule type" value="Genomic_DNA"/>
</dbReference>
<dbReference type="CDD" id="cd18186">
    <property type="entry name" value="BTB_POZ_ZBTB_KLHL-like"/>
    <property type="match status" value="1"/>
</dbReference>
<feature type="domain" description="BTB" evidence="1">
    <location>
        <begin position="20"/>
        <end position="89"/>
    </location>
</feature>
<accession>A0A292Q1S0</accession>
<gene>
    <name evidence="2" type="ORF">GSTUAT00003262001</name>
</gene>
<sequence length="92" mass="10366">MSGSTSAKLSSKYKAFMFDGTVTLYVGRDRKKMEIHKKLLASISPELDKHVNNDMKEGAEGIIYFPDEGEFTLTLFSEWAYTGEYTIVDSTP</sequence>
<dbReference type="Gene3D" id="3.30.710.10">
    <property type="entry name" value="Potassium Channel Kv1.1, Chain A"/>
    <property type="match status" value="1"/>
</dbReference>
<name>A0A292Q1S0_9PEZI</name>
<dbReference type="SUPFAM" id="SSF54695">
    <property type="entry name" value="POZ domain"/>
    <property type="match status" value="1"/>
</dbReference>
<proteinExistence type="predicted"/>
<organism evidence="2 3">
    <name type="scientific">Tuber aestivum</name>
    <name type="common">summer truffle</name>
    <dbReference type="NCBI Taxonomy" id="59557"/>
    <lineage>
        <taxon>Eukaryota</taxon>
        <taxon>Fungi</taxon>
        <taxon>Dikarya</taxon>
        <taxon>Ascomycota</taxon>
        <taxon>Pezizomycotina</taxon>
        <taxon>Pezizomycetes</taxon>
        <taxon>Pezizales</taxon>
        <taxon>Tuberaceae</taxon>
        <taxon>Tuber</taxon>
    </lineage>
</organism>
<protein>
    <recommendedName>
        <fullName evidence="1">BTB domain-containing protein</fullName>
    </recommendedName>
</protein>
<keyword evidence="3" id="KW-1185">Reference proteome</keyword>
<reference evidence="2" key="1">
    <citation type="submission" date="2015-10" db="EMBL/GenBank/DDBJ databases">
        <authorList>
            <person name="Regsiter A."/>
            <person name="william w."/>
        </authorList>
    </citation>
    <scope>NUCLEOTIDE SEQUENCE</scope>
    <source>
        <strain evidence="2">Montdore</strain>
    </source>
</reference>
<dbReference type="Proteomes" id="UP001412239">
    <property type="component" value="Unassembled WGS sequence"/>
</dbReference>
<dbReference type="InterPro" id="IPR000210">
    <property type="entry name" value="BTB/POZ_dom"/>
</dbReference>
<dbReference type="PROSITE" id="PS50097">
    <property type="entry name" value="BTB"/>
    <property type="match status" value="1"/>
</dbReference>
<dbReference type="InterPro" id="IPR011333">
    <property type="entry name" value="SKP1/BTB/POZ_sf"/>
</dbReference>
<dbReference type="AlphaFoldDB" id="A0A292Q1S0"/>
<feature type="non-terminal residue" evidence="2">
    <location>
        <position position="1"/>
    </location>
</feature>
<evidence type="ECO:0000259" key="1">
    <source>
        <dbReference type="PROSITE" id="PS50097"/>
    </source>
</evidence>
<evidence type="ECO:0000313" key="2">
    <source>
        <dbReference type="EMBL" id="CUS12650.1"/>
    </source>
</evidence>
<evidence type="ECO:0000313" key="3">
    <source>
        <dbReference type="Proteomes" id="UP001412239"/>
    </source>
</evidence>